<feature type="compositionally biased region" description="Polar residues" evidence="1">
    <location>
        <begin position="74"/>
        <end position="83"/>
    </location>
</feature>
<protein>
    <submittedName>
        <fullName evidence="2">Uncharacterized protein</fullName>
    </submittedName>
</protein>
<sequence length="128" mass="14102">MNCPPAISKPLDSPLGSPPQWTTHELFDYNLKTGEYPCLARPDTPDSLPDAQAATAMANFHQPHRTPVRPVPQSPESASTCSASPPLAPGTPRLRTRDRMPRVAPMHPSVLGRDEEHELTEQIVELFM</sequence>
<keyword evidence="3" id="KW-1185">Reference proteome</keyword>
<gene>
    <name evidence="2" type="ORF">H4R34_006367</name>
</gene>
<dbReference type="AlphaFoldDB" id="A0A9W8AXQ0"/>
<evidence type="ECO:0000313" key="3">
    <source>
        <dbReference type="Proteomes" id="UP001151582"/>
    </source>
</evidence>
<evidence type="ECO:0000256" key="1">
    <source>
        <dbReference type="SAM" id="MobiDB-lite"/>
    </source>
</evidence>
<dbReference type="EMBL" id="JANBQB010002294">
    <property type="protein sequence ID" value="KAJ1967662.1"/>
    <property type="molecule type" value="Genomic_DNA"/>
</dbReference>
<reference evidence="2" key="1">
    <citation type="submission" date="2022-07" db="EMBL/GenBank/DDBJ databases">
        <title>Phylogenomic reconstructions and comparative analyses of Kickxellomycotina fungi.</title>
        <authorList>
            <person name="Reynolds N.K."/>
            <person name="Stajich J.E."/>
            <person name="Barry K."/>
            <person name="Grigoriev I.V."/>
            <person name="Crous P."/>
            <person name="Smith M.E."/>
        </authorList>
    </citation>
    <scope>NUCLEOTIDE SEQUENCE</scope>
    <source>
        <strain evidence="2">RSA 567</strain>
    </source>
</reference>
<organism evidence="2 3">
    <name type="scientific">Dimargaris verticillata</name>
    <dbReference type="NCBI Taxonomy" id="2761393"/>
    <lineage>
        <taxon>Eukaryota</taxon>
        <taxon>Fungi</taxon>
        <taxon>Fungi incertae sedis</taxon>
        <taxon>Zoopagomycota</taxon>
        <taxon>Kickxellomycotina</taxon>
        <taxon>Dimargaritomycetes</taxon>
        <taxon>Dimargaritales</taxon>
        <taxon>Dimargaritaceae</taxon>
        <taxon>Dimargaris</taxon>
    </lineage>
</organism>
<evidence type="ECO:0000313" key="2">
    <source>
        <dbReference type="EMBL" id="KAJ1967662.1"/>
    </source>
</evidence>
<name>A0A9W8AXQ0_9FUNG</name>
<feature type="region of interest" description="Disordered" evidence="1">
    <location>
        <begin position="1"/>
        <end position="20"/>
    </location>
</feature>
<comment type="caution">
    <text evidence="2">The sequence shown here is derived from an EMBL/GenBank/DDBJ whole genome shotgun (WGS) entry which is preliminary data.</text>
</comment>
<feature type="non-terminal residue" evidence="2">
    <location>
        <position position="128"/>
    </location>
</feature>
<accession>A0A9W8AXQ0</accession>
<dbReference type="Proteomes" id="UP001151582">
    <property type="component" value="Unassembled WGS sequence"/>
</dbReference>
<feature type="region of interest" description="Disordered" evidence="1">
    <location>
        <begin position="63"/>
        <end position="112"/>
    </location>
</feature>
<proteinExistence type="predicted"/>